<name>A0A1I7WIV2_HETBA</name>
<proteinExistence type="inferred from homology"/>
<keyword evidence="8" id="KW-1185">Reference proteome</keyword>
<evidence type="ECO:0000256" key="4">
    <source>
        <dbReference type="ARBA" id="ARBA00022989"/>
    </source>
</evidence>
<reference evidence="9" key="1">
    <citation type="submission" date="2016-11" db="UniProtKB">
        <authorList>
            <consortium name="WormBaseParasite"/>
        </authorList>
    </citation>
    <scope>IDENTIFICATION</scope>
</reference>
<evidence type="ECO:0000256" key="1">
    <source>
        <dbReference type="ARBA" id="ARBA00004141"/>
    </source>
</evidence>
<evidence type="ECO:0000313" key="9">
    <source>
        <dbReference type="WBParaSite" id="Hba_04929"/>
    </source>
</evidence>
<feature type="domain" description="Lipid desaturase" evidence="7">
    <location>
        <begin position="63"/>
        <end position="142"/>
    </location>
</feature>
<dbReference type="InterPro" id="IPR019547">
    <property type="entry name" value="Lipid_desat"/>
</dbReference>
<evidence type="ECO:0000256" key="5">
    <source>
        <dbReference type="ARBA" id="ARBA00023136"/>
    </source>
</evidence>
<comment type="similarity">
    <text evidence="2">Belongs to the fatty acid desaturase CarF family.</text>
</comment>
<evidence type="ECO:0000259" key="7">
    <source>
        <dbReference type="Pfam" id="PF10520"/>
    </source>
</evidence>
<comment type="subcellular location">
    <subcellularLocation>
        <location evidence="1">Membrane</location>
        <topology evidence="1">Multi-pass membrane protein</topology>
    </subcellularLocation>
</comment>
<dbReference type="Pfam" id="PF10520">
    <property type="entry name" value="Lipid_desat"/>
    <property type="match status" value="1"/>
</dbReference>
<feature type="transmembrane region" description="Helical" evidence="6">
    <location>
        <begin position="12"/>
        <end position="29"/>
    </location>
</feature>
<sequence>MQVTYSQEELFQWAYLHWYILLLGIYVAMTNQETNAPRDPRDLESRSVNSLKRNYAVLRSSNSQHIHKWSHTYFGLSKGVILLQKAHIILPRSHHKIHHISPHACYYCITTGWLNYPLEVIGFWRKAEFVVTYLTGMQPREDDLKWATKLR</sequence>
<dbReference type="UniPathway" id="UPA00199"/>
<evidence type="ECO:0000256" key="2">
    <source>
        <dbReference type="ARBA" id="ARBA00007620"/>
    </source>
</evidence>
<dbReference type="GO" id="GO:0016020">
    <property type="term" value="C:membrane"/>
    <property type="evidence" value="ECO:0007669"/>
    <property type="project" value="UniProtKB-SubCell"/>
</dbReference>
<dbReference type="AlphaFoldDB" id="A0A1I7WIV2"/>
<organism evidence="8 9">
    <name type="scientific">Heterorhabditis bacteriophora</name>
    <name type="common">Entomopathogenic nematode worm</name>
    <dbReference type="NCBI Taxonomy" id="37862"/>
    <lineage>
        <taxon>Eukaryota</taxon>
        <taxon>Metazoa</taxon>
        <taxon>Ecdysozoa</taxon>
        <taxon>Nematoda</taxon>
        <taxon>Chromadorea</taxon>
        <taxon>Rhabditida</taxon>
        <taxon>Rhabditina</taxon>
        <taxon>Rhabditomorpha</taxon>
        <taxon>Strongyloidea</taxon>
        <taxon>Heterorhabditidae</taxon>
        <taxon>Heterorhabditis</taxon>
    </lineage>
</organism>
<evidence type="ECO:0000256" key="6">
    <source>
        <dbReference type="SAM" id="Phobius"/>
    </source>
</evidence>
<dbReference type="InterPro" id="IPR053335">
    <property type="entry name" value="Fatty_acid_desaturase_CarF"/>
</dbReference>
<dbReference type="GO" id="GO:0006631">
    <property type="term" value="P:fatty acid metabolic process"/>
    <property type="evidence" value="ECO:0007669"/>
    <property type="project" value="UniProtKB-UniPathway"/>
</dbReference>
<dbReference type="PANTHER" id="PTHR48230">
    <property type="match status" value="1"/>
</dbReference>
<protein>
    <submittedName>
        <fullName evidence="9">TMEM189_B_dmain domain-containing protein</fullName>
    </submittedName>
</protein>
<keyword evidence="5 6" id="KW-0472">Membrane</keyword>
<keyword evidence="4 6" id="KW-1133">Transmembrane helix</keyword>
<accession>A0A1I7WIV2</accession>
<dbReference type="PANTHER" id="PTHR48230:SF1">
    <property type="entry name" value="LIPID DESATURASE DOMAIN-CONTAINING PROTEIN"/>
    <property type="match status" value="1"/>
</dbReference>
<evidence type="ECO:0000256" key="3">
    <source>
        <dbReference type="ARBA" id="ARBA00022692"/>
    </source>
</evidence>
<keyword evidence="3 6" id="KW-0812">Transmembrane</keyword>
<dbReference type="Proteomes" id="UP000095283">
    <property type="component" value="Unplaced"/>
</dbReference>
<dbReference type="WBParaSite" id="Hba_04929">
    <property type="protein sequence ID" value="Hba_04929"/>
    <property type="gene ID" value="Hba_04929"/>
</dbReference>
<evidence type="ECO:0000313" key="8">
    <source>
        <dbReference type="Proteomes" id="UP000095283"/>
    </source>
</evidence>